<gene>
    <name evidence="1" type="ORF">ANCCAN_26012</name>
</gene>
<protein>
    <submittedName>
        <fullName evidence="1">Uncharacterized protein</fullName>
    </submittedName>
</protein>
<reference evidence="1 2" key="1">
    <citation type="submission" date="2014-10" db="EMBL/GenBank/DDBJ databases">
        <title>Draft genome of the hookworm Ancylostoma caninum.</title>
        <authorList>
            <person name="Mitreva M."/>
        </authorList>
    </citation>
    <scope>NUCLEOTIDE SEQUENCE [LARGE SCALE GENOMIC DNA]</scope>
    <source>
        <strain evidence="1 2">Baltimore</strain>
    </source>
</reference>
<comment type="caution">
    <text evidence="1">The sequence shown here is derived from an EMBL/GenBank/DDBJ whole genome shotgun (WGS) entry which is preliminary data.</text>
</comment>
<evidence type="ECO:0000313" key="1">
    <source>
        <dbReference type="EMBL" id="RCN28246.1"/>
    </source>
</evidence>
<sequence>MYMFYLGKSKIENTVFVPQRAMEHCERENLPGWVDVNIAISICNTLREIGPNVLKDASVKRIVENWLPIGNRALEEIYPDGPHVCKIGCIAAMPFQKR</sequence>
<dbReference type="AlphaFoldDB" id="A0A368F801"/>
<accession>A0A368F801</accession>
<evidence type="ECO:0000313" key="2">
    <source>
        <dbReference type="Proteomes" id="UP000252519"/>
    </source>
</evidence>
<proteinExistence type="predicted"/>
<organism evidence="1 2">
    <name type="scientific">Ancylostoma caninum</name>
    <name type="common">Dog hookworm</name>
    <dbReference type="NCBI Taxonomy" id="29170"/>
    <lineage>
        <taxon>Eukaryota</taxon>
        <taxon>Metazoa</taxon>
        <taxon>Ecdysozoa</taxon>
        <taxon>Nematoda</taxon>
        <taxon>Chromadorea</taxon>
        <taxon>Rhabditida</taxon>
        <taxon>Rhabditina</taxon>
        <taxon>Rhabditomorpha</taxon>
        <taxon>Strongyloidea</taxon>
        <taxon>Ancylostomatidae</taxon>
        <taxon>Ancylostomatinae</taxon>
        <taxon>Ancylostoma</taxon>
    </lineage>
</organism>
<dbReference type="EMBL" id="JOJR01002830">
    <property type="protein sequence ID" value="RCN28246.1"/>
    <property type="molecule type" value="Genomic_DNA"/>
</dbReference>
<keyword evidence="2" id="KW-1185">Reference proteome</keyword>
<name>A0A368F801_ANCCA</name>
<dbReference type="Proteomes" id="UP000252519">
    <property type="component" value="Unassembled WGS sequence"/>
</dbReference>